<evidence type="ECO:0008006" key="4">
    <source>
        <dbReference type="Google" id="ProtNLM"/>
    </source>
</evidence>
<feature type="transmembrane region" description="Helical" evidence="1">
    <location>
        <begin position="150"/>
        <end position="172"/>
    </location>
</feature>
<dbReference type="RefSeq" id="WP_208253976.1">
    <property type="nucleotide sequence ID" value="NZ_JAGEOJ010000002.1"/>
</dbReference>
<sequence length="197" mass="22298">MKRPRTHRAWKRLDRVRRRLGLDRNELRREIDHTQWTIGFVMLVVYLAVAPPVSVRAGEAAYHAGLRSERNQAATRHQVLATVARIKTSNGPYGQDDTYLTWTAPDGTSRTAATAVQPSDKPGSQRLVWVNEAGRPTTKPKVGSQTVSDAAFATGTVAGVTGAPFLVVYLLVRRRCDRRRAELWEQSWERLDRRRIN</sequence>
<evidence type="ECO:0000313" key="2">
    <source>
        <dbReference type="EMBL" id="MBO2446364.1"/>
    </source>
</evidence>
<dbReference type="Proteomes" id="UP000669179">
    <property type="component" value="Unassembled WGS sequence"/>
</dbReference>
<organism evidence="2 3">
    <name type="scientific">Actinomadura barringtoniae</name>
    <dbReference type="NCBI Taxonomy" id="1427535"/>
    <lineage>
        <taxon>Bacteria</taxon>
        <taxon>Bacillati</taxon>
        <taxon>Actinomycetota</taxon>
        <taxon>Actinomycetes</taxon>
        <taxon>Streptosporangiales</taxon>
        <taxon>Thermomonosporaceae</taxon>
        <taxon>Actinomadura</taxon>
    </lineage>
</organism>
<evidence type="ECO:0000313" key="3">
    <source>
        <dbReference type="Proteomes" id="UP000669179"/>
    </source>
</evidence>
<reference evidence="2" key="1">
    <citation type="submission" date="2021-03" db="EMBL/GenBank/DDBJ databases">
        <authorList>
            <person name="Kanchanasin P."/>
            <person name="Saeng-In P."/>
            <person name="Phongsopitanun W."/>
            <person name="Yuki M."/>
            <person name="Kudo T."/>
            <person name="Ohkuma M."/>
            <person name="Tanasupawat S."/>
        </authorList>
    </citation>
    <scope>NUCLEOTIDE SEQUENCE</scope>
    <source>
        <strain evidence="2">GKU 128</strain>
    </source>
</reference>
<dbReference type="AlphaFoldDB" id="A0A939T3A8"/>
<proteinExistence type="predicted"/>
<feature type="transmembrane region" description="Helical" evidence="1">
    <location>
        <begin position="34"/>
        <end position="53"/>
    </location>
</feature>
<keyword evidence="1" id="KW-0812">Transmembrane</keyword>
<keyword evidence="3" id="KW-1185">Reference proteome</keyword>
<keyword evidence="1" id="KW-0472">Membrane</keyword>
<dbReference type="PANTHER" id="PTHR42305:SF1">
    <property type="entry name" value="MEMBRANE PROTEIN RV1733C-RELATED"/>
    <property type="match status" value="1"/>
</dbReference>
<accession>A0A939T3A8</accession>
<evidence type="ECO:0000256" key="1">
    <source>
        <dbReference type="SAM" id="Phobius"/>
    </source>
</evidence>
<gene>
    <name evidence="2" type="ORF">J4573_04630</name>
</gene>
<name>A0A939T3A8_9ACTN</name>
<dbReference type="PANTHER" id="PTHR42305">
    <property type="entry name" value="MEMBRANE PROTEIN RV1733C-RELATED"/>
    <property type="match status" value="1"/>
</dbReference>
<keyword evidence="1" id="KW-1133">Transmembrane helix</keyword>
<comment type="caution">
    <text evidence="2">The sequence shown here is derived from an EMBL/GenBank/DDBJ whole genome shotgun (WGS) entry which is preliminary data.</text>
</comment>
<dbReference type="EMBL" id="JAGEOJ010000002">
    <property type="protein sequence ID" value="MBO2446364.1"/>
    <property type="molecule type" value="Genomic_DNA"/>
</dbReference>
<protein>
    <recommendedName>
        <fullName evidence="4">Transmembrane protein</fullName>
    </recommendedName>
</protein>
<dbReference type="InterPro" id="IPR039708">
    <property type="entry name" value="MT1774/Rv1733c-like"/>
</dbReference>